<dbReference type="HOGENOM" id="CLU_2691392_0_0_1"/>
<proteinExistence type="evidence at transcript level"/>
<dbReference type="EMBL" id="BT054685">
    <property type="protein sequence ID" value="ACL53292.1"/>
    <property type="molecule type" value="mRNA"/>
</dbReference>
<feature type="region of interest" description="Disordered" evidence="1">
    <location>
        <begin position="20"/>
        <end position="49"/>
    </location>
</feature>
<reference evidence="2" key="2">
    <citation type="submission" date="2012-06" db="EMBL/GenBank/DDBJ databases">
        <authorList>
            <person name="Yu Y."/>
            <person name="Currie J."/>
            <person name="Lomeli R."/>
            <person name="Angelova A."/>
            <person name="Collura K."/>
            <person name="Wissotski M."/>
            <person name="Campos D."/>
            <person name="Kudrna D."/>
            <person name="Golser W."/>
            <person name="Ashely E."/>
            <person name="Descour A."/>
            <person name="Fernandes J."/>
            <person name="Soderlund C."/>
            <person name="Walbot V."/>
        </authorList>
    </citation>
    <scope>NUCLEOTIDE SEQUENCE</scope>
    <source>
        <strain evidence="2">B73</strain>
    </source>
</reference>
<organism evidence="2">
    <name type="scientific">Zea mays</name>
    <name type="common">Maize</name>
    <dbReference type="NCBI Taxonomy" id="4577"/>
    <lineage>
        <taxon>Eukaryota</taxon>
        <taxon>Viridiplantae</taxon>
        <taxon>Streptophyta</taxon>
        <taxon>Embryophyta</taxon>
        <taxon>Tracheophyta</taxon>
        <taxon>Spermatophyta</taxon>
        <taxon>Magnoliopsida</taxon>
        <taxon>Liliopsida</taxon>
        <taxon>Poales</taxon>
        <taxon>Poaceae</taxon>
        <taxon>PACMAD clade</taxon>
        <taxon>Panicoideae</taxon>
        <taxon>Andropogonodae</taxon>
        <taxon>Andropogoneae</taxon>
        <taxon>Tripsacinae</taxon>
        <taxon>Zea</taxon>
    </lineage>
</organism>
<accession>B7ZZE3</accession>
<name>B7ZZE3_MAIZE</name>
<evidence type="ECO:0000256" key="1">
    <source>
        <dbReference type="SAM" id="MobiDB-lite"/>
    </source>
</evidence>
<protein>
    <submittedName>
        <fullName evidence="2">Uncharacterized protein</fullName>
    </submittedName>
</protein>
<dbReference type="AlphaFoldDB" id="B7ZZE3"/>
<reference evidence="2" key="1">
    <citation type="journal article" date="2009" name="PLoS Genet.">
        <title>Sequencing, mapping, and analysis of 27,455 maize full-length cDNAs.</title>
        <authorList>
            <person name="Soderlund C."/>
            <person name="Descour A."/>
            <person name="Kudrna D."/>
            <person name="Bomhoff M."/>
            <person name="Boyd L."/>
            <person name="Currie J."/>
            <person name="Angelova A."/>
            <person name="Collura K."/>
            <person name="Wissotski M."/>
            <person name="Ashley E."/>
            <person name="Morrow D."/>
            <person name="Fernandes J."/>
            <person name="Walbot V."/>
            <person name="Yu Y."/>
        </authorList>
    </citation>
    <scope>NUCLEOTIDE SEQUENCE</scope>
    <source>
        <strain evidence="2">B73</strain>
    </source>
</reference>
<evidence type="ECO:0000313" key="2">
    <source>
        <dbReference type="EMBL" id="ACL53292.1"/>
    </source>
</evidence>
<sequence length="74" mass="7891">MLIYQYWHVHLLTSGHGVSAGDEGVAKSGVHDAGGAQAKSPAHPPPLLQHDLLAEPHHTLHGDLVPLTERGVKH</sequence>